<keyword evidence="1" id="KW-1015">Disulfide bond</keyword>
<name>A0A401S206_CHIPU</name>
<dbReference type="InterPro" id="IPR033223">
    <property type="entry name" value="TTMP"/>
</dbReference>
<evidence type="ECO:0000313" key="6">
    <source>
        <dbReference type="Proteomes" id="UP000287033"/>
    </source>
</evidence>
<dbReference type="InterPro" id="IPR000859">
    <property type="entry name" value="CUB_dom"/>
</dbReference>
<organism evidence="5 6">
    <name type="scientific">Chiloscyllium punctatum</name>
    <name type="common">Brownbanded bambooshark</name>
    <name type="synonym">Hemiscyllium punctatum</name>
    <dbReference type="NCBI Taxonomy" id="137246"/>
    <lineage>
        <taxon>Eukaryota</taxon>
        <taxon>Metazoa</taxon>
        <taxon>Chordata</taxon>
        <taxon>Craniata</taxon>
        <taxon>Vertebrata</taxon>
        <taxon>Chondrichthyes</taxon>
        <taxon>Elasmobranchii</taxon>
        <taxon>Galeomorphii</taxon>
        <taxon>Galeoidea</taxon>
        <taxon>Orectolobiformes</taxon>
        <taxon>Hemiscylliidae</taxon>
        <taxon>Chiloscyllium</taxon>
    </lineage>
</organism>
<evidence type="ECO:0000313" key="5">
    <source>
        <dbReference type="EMBL" id="GCC24408.1"/>
    </source>
</evidence>
<proteinExistence type="predicted"/>
<dbReference type="EMBL" id="BEZZ01000056">
    <property type="protein sequence ID" value="GCC24408.1"/>
    <property type="molecule type" value="Genomic_DNA"/>
</dbReference>
<dbReference type="SUPFAM" id="SSF49854">
    <property type="entry name" value="Spermadhesin, CUB domain"/>
    <property type="match status" value="1"/>
</dbReference>
<dbReference type="PANTHER" id="PTHR14636:SF1">
    <property type="entry name" value="TPA-INDUCED TRANSMEMBRANE PROTEIN"/>
    <property type="match status" value="1"/>
</dbReference>
<dbReference type="PANTHER" id="PTHR14636">
    <property type="entry name" value="TPA-INDUCED TRANSMEMBRANE PROTEIN"/>
    <property type="match status" value="1"/>
</dbReference>
<protein>
    <recommendedName>
        <fullName evidence="4">CUB domain-containing protein</fullName>
    </recommendedName>
</protein>
<evidence type="ECO:0000256" key="1">
    <source>
        <dbReference type="ARBA" id="ARBA00023157"/>
    </source>
</evidence>
<accession>A0A401S206</accession>
<dbReference type="Proteomes" id="UP000287033">
    <property type="component" value="Unassembled WGS sequence"/>
</dbReference>
<keyword evidence="3" id="KW-1133">Transmembrane helix</keyword>
<sequence length="434" mass="49022">MAVATPIPMIDFRSNSAQMNNNTEETLLPEPEPSLQEGRNRQWNIQCCREIYNRNIRNKIKSWKCKVLIVLSSIILITTIVILGIKATSYDDDFIDPKLKIYGISQYYIGSMTREPVIPHCKNYSLVLKNMLWQLYNKSPAIGYYFVDSGVFSCSNVTMYFWLQFALPKEHDLLIKYTLSVGILLNVLRQHLYLDGTAKNMKVVPSSVTLQVANDGYVRSLKTGQCVLHVLLLSKEKTFGSLRLGNCSKNNNTYWLVQGQSDHSIKTVISTEAEGSVCTDVNVTMYNTWIPDSKQTVSKFRQSGLSVTSEIIISGNMLFITFSSTEECDLSQYSITFLQVPVTECGGILGGMNGSFTSPSYLNNHQEEINCTWTLKQCLDSLLVYKPKLIMGLFCGDHKPFSLLSNSSSLQINFNSKKIYTQYFAADYIAIIHV</sequence>
<comment type="caution">
    <text evidence="5">The sequence shown here is derived from an EMBL/GenBank/DDBJ whole genome shotgun (WGS) entry which is preliminary data.</text>
</comment>
<evidence type="ECO:0000259" key="4">
    <source>
        <dbReference type="PROSITE" id="PS01180"/>
    </source>
</evidence>
<comment type="caution">
    <text evidence="2">Lacks conserved residue(s) required for the propagation of feature annotation.</text>
</comment>
<feature type="transmembrane region" description="Helical" evidence="3">
    <location>
        <begin position="67"/>
        <end position="85"/>
    </location>
</feature>
<keyword evidence="3" id="KW-0472">Membrane</keyword>
<dbReference type="OMA" id="EEINCTW"/>
<keyword evidence="3" id="KW-0812">Transmembrane</keyword>
<feature type="domain" description="CUB" evidence="4">
    <location>
        <begin position="345"/>
        <end position="431"/>
    </location>
</feature>
<reference evidence="5 6" key="1">
    <citation type="journal article" date="2018" name="Nat. Ecol. Evol.">
        <title>Shark genomes provide insights into elasmobranch evolution and the origin of vertebrates.</title>
        <authorList>
            <person name="Hara Y"/>
            <person name="Yamaguchi K"/>
            <person name="Onimaru K"/>
            <person name="Kadota M"/>
            <person name="Koyanagi M"/>
            <person name="Keeley SD"/>
            <person name="Tatsumi K"/>
            <person name="Tanaka K"/>
            <person name="Motone F"/>
            <person name="Kageyama Y"/>
            <person name="Nozu R"/>
            <person name="Adachi N"/>
            <person name="Nishimura O"/>
            <person name="Nakagawa R"/>
            <person name="Tanegashima C"/>
            <person name="Kiyatake I"/>
            <person name="Matsumoto R"/>
            <person name="Murakumo K"/>
            <person name="Nishida K"/>
            <person name="Terakita A"/>
            <person name="Kuratani S"/>
            <person name="Sato K"/>
            <person name="Hyodo S Kuraku.S."/>
        </authorList>
    </citation>
    <scope>NUCLEOTIDE SEQUENCE [LARGE SCALE GENOMIC DNA]</scope>
</reference>
<dbReference type="STRING" id="137246.A0A401S206"/>
<gene>
    <name evidence="5" type="ORF">chiPu_0002809</name>
</gene>
<keyword evidence="6" id="KW-1185">Reference proteome</keyword>
<evidence type="ECO:0000256" key="3">
    <source>
        <dbReference type="SAM" id="Phobius"/>
    </source>
</evidence>
<evidence type="ECO:0000256" key="2">
    <source>
        <dbReference type="PROSITE-ProRule" id="PRU00059"/>
    </source>
</evidence>
<dbReference type="AlphaFoldDB" id="A0A401S206"/>
<dbReference type="InterPro" id="IPR035914">
    <property type="entry name" value="Sperma_CUB_dom_sf"/>
</dbReference>
<dbReference type="PROSITE" id="PS01180">
    <property type="entry name" value="CUB"/>
    <property type="match status" value="1"/>
</dbReference>
<dbReference type="OrthoDB" id="8879801at2759"/>